<sequence>MYEYCSVTIKKYSKYTIPSLAPNGFYSMLEPPQIDKWQHLSTNCTLQFRVLLMDLGQVVIHIVLNNSTLLENIKLPLGNNQDMIQFSCKCPIISCKYISEEFGPKMLRRFQINLPNEIDFNKTIVSLKNLNFILRTAKTSIARNMITNQVLDIKNSKKADFTESTNVSGYKNSNAQFQTQNMIMDFSQRYQEEPEREASIHPNNILTHKNFPIAQPSWPKTDLSAGHSSQDLNTPLTTQAVSSWPEPLNVQLPEASQILPKITGCFPNIVNQKKNIDPIVDLASSRKNISERATTLLDVHTPKEQTEKDVQVQSSTVLATTPPKICGLDKENPTAQNANIMTKVDNKLDGSQRSKNANTPCRNEEPILNGLFNGTKEKTYLDEGTSLSVKNVNMNASRKISKRLIKKKLKDEDFIKWVNKVETVLSKMFEK</sequence>
<dbReference type="PRINTS" id="PR01548">
    <property type="entry name" value="MEIOTICR114"/>
</dbReference>
<protein>
    <recommendedName>
        <fullName evidence="4">Meiotic recombination protein REC114</fullName>
    </recommendedName>
</protein>
<dbReference type="GeneID" id="80920480"/>
<accession>A0AA35IRJ5</accession>
<evidence type="ECO:0000313" key="2">
    <source>
        <dbReference type="EMBL" id="CAI4035606.1"/>
    </source>
</evidence>
<organism evidence="2 3">
    <name type="scientific">Saccharomyces mikatae IFO 1815</name>
    <dbReference type="NCBI Taxonomy" id="226126"/>
    <lineage>
        <taxon>Eukaryota</taxon>
        <taxon>Fungi</taxon>
        <taxon>Dikarya</taxon>
        <taxon>Ascomycota</taxon>
        <taxon>Saccharomycotina</taxon>
        <taxon>Saccharomycetes</taxon>
        <taxon>Saccharomycetales</taxon>
        <taxon>Saccharomycetaceae</taxon>
        <taxon>Saccharomyces</taxon>
    </lineage>
</organism>
<dbReference type="AlphaFoldDB" id="A0AA35IRJ5"/>
<dbReference type="Proteomes" id="UP001161438">
    <property type="component" value="Chromosome 13"/>
</dbReference>
<dbReference type="Pfam" id="PF03525">
    <property type="entry name" value="Meiotic_rec114"/>
    <property type="match status" value="1"/>
</dbReference>
<dbReference type="RefSeq" id="XP_056078726.1">
    <property type="nucleotide sequence ID" value="XM_056224849.1"/>
</dbReference>
<dbReference type="InterPro" id="IPR004354">
    <property type="entry name" value="Meiotic_Rec114"/>
</dbReference>
<evidence type="ECO:0000256" key="1">
    <source>
        <dbReference type="SAM" id="MobiDB-lite"/>
    </source>
</evidence>
<name>A0AA35IRJ5_SACMI</name>
<dbReference type="GO" id="GO:0007131">
    <property type="term" value="P:reciprocal meiotic recombination"/>
    <property type="evidence" value="ECO:0007669"/>
    <property type="project" value="InterPro"/>
</dbReference>
<feature type="region of interest" description="Disordered" evidence="1">
    <location>
        <begin position="349"/>
        <end position="369"/>
    </location>
</feature>
<dbReference type="EMBL" id="OX365769">
    <property type="protein sequence ID" value="CAI4035606.1"/>
    <property type="molecule type" value="Genomic_DNA"/>
</dbReference>
<reference evidence="2" key="1">
    <citation type="submission" date="2022-10" db="EMBL/GenBank/DDBJ databases">
        <authorList>
            <person name="Byrne P K."/>
        </authorList>
    </citation>
    <scope>NUCLEOTIDE SEQUENCE</scope>
    <source>
        <strain evidence="2">IFO1815</strain>
    </source>
</reference>
<evidence type="ECO:0000313" key="3">
    <source>
        <dbReference type="Proteomes" id="UP001161438"/>
    </source>
</evidence>
<proteinExistence type="predicted"/>
<gene>
    <name evidence="2" type="primary">SMKI13G2560</name>
    <name evidence="2" type="ORF">SMKI_13G2560</name>
</gene>
<evidence type="ECO:0008006" key="4">
    <source>
        <dbReference type="Google" id="ProtNLM"/>
    </source>
</evidence>
<keyword evidence="3" id="KW-1185">Reference proteome</keyword>